<dbReference type="AlphaFoldDB" id="A0A6N2UQ82"/>
<evidence type="ECO:0000313" key="2">
    <source>
        <dbReference type="EMBL" id="VYT19203.1"/>
    </source>
</evidence>
<proteinExistence type="predicted"/>
<name>A0A6N2UQ82_9BIFI</name>
<sequence>MAQETIQGGERRSERWARVNFPNKFVHPHEYTARDGRVFDKMFVSIPPGVKINGVDVGGYAFDHFAKPREIEQKANGRPVAINFRPGEPVRLFKGIGAERRTLEIANPWDLCRAVKAHNDEYAKVYGTARAETTEAVRKPVESSADAGGPADEFDTFGETDRAPDGCMPADPADPISMADPTASAGATL</sequence>
<feature type="region of interest" description="Disordered" evidence="1">
    <location>
        <begin position="133"/>
        <end position="189"/>
    </location>
</feature>
<dbReference type="RefSeq" id="WP_034519986.1">
    <property type="nucleotide sequence ID" value="NZ_CACRSP010000014.1"/>
</dbReference>
<reference evidence="2" key="1">
    <citation type="submission" date="2019-11" db="EMBL/GenBank/DDBJ databases">
        <authorList>
            <person name="Feng L."/>
        </authorList>
    </citation>
    <scope>NUCLEOTIDE SEQUENCE</scope>
    <source>
        <strain evidence="2">BdentiumLFYP24</strain>
    </source>
</reference>
<dbReference type="EMBL" id="CACRSP010000014">
    <property type="protein sequence ID" value="VYT19203.1"/>
    <property type="molecule type" value="Genomic_DNA"/>
</dbReference>
<gene>
    <name evidence="2" type="ORF">BDLFYP24_00475</name>
</gene>
<protein>
    <submittedName>
        <fullName evidence="2">Uncharacterized protein</fullName>
    </submittedName>
</protein>
<accession>A0A6N2UQ82</accession>
<organism evidence="2">
    <name type="scientific">Bifidobacterium dentium</name>
    <dbReference type="NCBI Taxonomy" id="1689"/>
    <lineage>
        <taxon>Bacteria</taxon>
        <taxon>Bacillati</taxon>
        <taxon>Actinomycetota</taxon>
        <taxon>Actinomycetes</taxon>
        <taxon>Bifidobacteriales</taxon>
        <taxon>Bifidobacteriaceae</taxon>
        <taxon>Bifidobacterium</taxon>
    </lineage>
</organism>
<evidence type="ECO:0000256" key="1">
    <source>
        <dbReference type="SAM" id="MobiDB-lite"/>
    </source>
</evidence>